<dbReference type="InterPro" id="IPR001173">
    <property type="entry name" value="Glyco_trans_2-like"/>
</dbReference>
<evidence type="ECO:0000256" key="1">
    <source>
        <dbReference type="ARBA" id="ARBA00004236"/>
    </source>
</evidence>
<dbReference type="AlphaFoldDB" id="A0A6J4Q186"/>
<dbReference type="PANTHER" id="PTHR43646:SF2">
    <property type="entry name" value="GLYCOSYLTRANSFERASE 2-LIKE DOMAIN-CONTAINING PROTEIN"/>
    <property type="match status" value="1"/>
</dbReference>
<organism evidence="11">
    <name type="scientific">uncultured Rubrobacteraceae bacterium</name>
    <dbReference type="NCBI Taxonomy" id="349277"/>
    <lineage>
        <taxon>Bacteria</taxon>
        <taxon>Bacillati</taxon>
        <taxon>Actinomycetota</taxon>
        <taxon>Rubrobacteria</taxon>
        <taxon>Rubrobacterales</taxon>
        <taxon>Rubrobacteraceae</taxon>
        <taxon>environmental samples</taxon>
    </lineage>
</organism>
<evidence type="ECO:0000256" key="3">
    <source>
        <dbReference type="ARBA" id="ARBA00022676"/>
    </source>
</evidence>
<evidence type="ECO:0000313" key="11">
    <source>
        <dbReference type="EMBL" id="CAA9431384.1"/>
    </source>
</evidence>
<dbReference type="GO" id="GO:0016757">
    <property type="term" value="F:glycosyltransferase activity"/>
    <property type="evidence" value="ECO:0007669"/>
    <property type="project" value="UniProtKB-KW"/>
</dbReference>
<dbReference type="GO" id="GO:0005886">
    <property type="term" value="C:plasma membrane"/>
    <property type="evidence" value="ECO:0007669"/>
    <property type="project" value="UniProtKB-SubCell"/>
</dbReference>
<gene>
    <name evidence="11" type="ORF">AVDCRST_MAG22-3329</name>
</gene>
<proteinExistence type="inferred from homology"/>
<keyword evidence="5" id="KW-0472">Membrane</keyword>
<keyword evidence="2" id="KW-1003">Cell membrane</keyword>
<protein>
    <recommendedName>
        <fullName evidence="9">4,4'-diaponeurosporenoate glycosyltransferase</fullName>
    </recommendedName>
</protein>
<evidence type="ECO:0000256" key="2">
    <source>
        <dbReference type="ARBA" id="ARBA00022475"/>
    </source>
</evidence>
<dbReference type="PANTHER" id="PTHR43646">
    <property type="entry name" value="GLYCOSYLTRANSFERASE"/>
    <property type="match status" value="1"/>
</dbReference>
<evidence type="ECO:0000256" key="4">
    <source>
        <dbReference type="ARBA" id="ARBA00022679"/>
    </source>
</evidence>
<accession>A0A6J4Q186</accession>
<evidence type="ECO:0000256" key="6">
    <source>
        <dbReference type="ARBA" id="ARBA00037281"/>
    </source>
</evidence>
<evidence type="ECO:0000256" key="7">
    <source>
        <dbReference type="ARBA" id="ARBA00037904"/>
    </source>
</evidence>
<sequence length="243" mass="26829">MLDGAQGLALRRCELYGKGALKLSVVIPTLNEEASLGSLLDRLRLAPDVHEVVVSDGGSSDRTAALVRPPHRLVHGEPGRGQQLRAGAEAATGDVLLFLHADVLPPVDVAAQISGSLSSDHVGGNFRLRYPEGGPLGRWLERLAPVYRRRPRYYGDSGIFARMDVYDACGGFPWVPIMEDVIFVRRLEAAGRTAYLPGPMVSASRRWRDREWRTLLLWGVMQTAFALGVTPWRLARFYRTARG</sequence>
<comment type="similarity">
    <text evidence="8">Belongs to the glycosyltransferase 2 family. CrtQ subfamily.</text>
</comment>
<keyword evidence="3" id="KW-0328">Glycosyltransferase</keyword>
<evidence type="ECO:0000256" key="9">
    <source>
        <dbReference type="ARBA" id="ARBA00040345"/>
    </source>
</evidence>
<dbReference type="Gene3D" id="3.90.550.10">
    <property type="entry name" value="Spore Coat Polysaccharide Biosynthesis Protein SpsA, Chain A"/>
    <property type="match status" value="1"/>
</dbReference>
<evidence type="ECO:0000256" key="8">
    <source>
        <dbReference type="ARBA" id="ARBA00038120"/>
    </source>
</evidence>
<dbReference type="Pfam" id="PF00535">
    <property type="entry name" value="Glycos_transf_2"/>
    <property type="match status" value="1"/>
</dbReference>
<reference evidence="11" key="1">
    <citation type="submission" date="2020-02" db="EMBL/GenBank/DDBJ databases">
        <authorList>
            <person name="Meier V. D."/>
        </authorList>
    </citation>
    <scope>NUCLEOTIDE SEQUENCE</scope>
    <source>
        <strain evidence="11">AVDCRST_MAG22</strain>
    </source>
</reference>
<evidence type="ECO:0000256" key="5">
    <source>
        <dbReference type="ARBA" id="ARBA00023136"/>
    </source>
</evidence>
<comment type="pathway">
    <text evidence="7">Carotenoid biosynthesis; staphyloxanthin biosynthesis; staphyloxanthin from farnesyl diphosphate: step 4/5.</text>
</comment>
<evidence type="ECO:0000259" key="10">
    <source>
        <dbReference type="Pfam" id="PF00535"/>
    </source>
</evidence>
<keyword evidence="4" id="KW-0808">Transferase</keyword>
<dbReference type="InterPro" id="IPR026461">
    <property type="entry name" value="Trfase_2_rSAM/seldom_assoc"/>
</dbReference>
<name>A0A6J4Q186_9ACTN</name>
<feature type="domain" description="Glycosyltransferase 2-like" evidence="10">
    <location>
        <begin position="24"/>
        <end position="138"/>
    </location>
</feature>
<dbReference type="CDD" id="cd02522">
    <property type="entry name" value="GT_2_like_a"/>
    <property type="match status" value="1"/>
</dbReference>
<dbReference type="SUPFAM" id="SSF53448">
    <property type="entry name" value="Nucleotide-diphospho-sugar transferases"/>
    <property type="match status" value="1"/>
</dbReference>
<dbReference type="NCBIfam" id="TIGR04283">
    <property type="entry name" value="glyco_like_mftF"/>
    <property type="match status" value="1"/>
</dbReference>
<comment type="subcellular location">
    <subcellularLocation>
        <location evidence="1">Cell membrane</location>
    </subcellularLocation>
</comment>
<dbReference type="EMBL" id="CADCUV010000154">
    <property type="protein sequence ID" value="CAA9431384.1"/>
    <property type="molecule type" value="Genomic_DNA"/>
</dbReference>
<dbReference type="InterPro" id="IPR029044">
    <property type="entry name" value="Nucleotide-diphossugar_trans"/>
</dbReference>
<comment type="function">
    <text evidence="6">Catalyzes the glycosylation of 4,4'-diaponeurosporenoate, i.e. the esterification of glucose at the C1'' position with the carboxyl group of 4,4'-diaponeurosporenic acid, to form glycosyl-4,4'-diaponeurosporenoate. This is a step in the biosynthesis of staphyloxanthin, an orange pigment present in most staphylococci strains.</text>
</comment>